<feature type="binding site" evidence="5">
    <location>
        <position position="145"/>
    </location>
    <ligand>
        <name>chlorophyll a</name>
        <dbReference type="ChEBI" id="CHEBI:58416"/>
        <label>1</label>
    </ligand>
</feature>
<dbReference type="GO" id="GO:0016168">
    <property type="term" value="F:chlorophyll binding"/>
    <property type="evidence" value="ECO:0007669"/>
    <property type="project" value="UniProtKB-KW"/>
</dbReference>
<feature type="binding site" evidence="5">
    <location>
        <position position="26"/>
    </location>
    <ligand>
        <name>chlorophyll a</name>
        <dbReference type="ChEBI" id="CHEBI:58416"/>
        <label>1</label>
    </ligand>
</feature>
<dbReference type="Gene3D" id="1.10.3460.10">
    <property type="entry name" value="Chlorophyll a/b binding protein domain"/>
    <property type="match status" value="1"/>
</dbReference>
<dbReference type="SUPFAM" id="SSF103511">
    <property type="entry name" value="Chlorophyll a-b binding protein"/>
    <property type="match status" value="1"/>
</dbReference>
<evidence type="ECO:0000313" key="6">
    <source>
        <dbReference type="EMBL" id="CAE0677027.1"/>
    </source>
</evidence>
<evidence type="ECO:0008006" key="7">
    <source>
        <dbReference type="Google" id="ProtNLM"/>
    </source>
</evidence>
<feature type="binding site" evidence="5">
    <location>
        <position position="118"/>
    </location>
    <ligand>
        <name>chlorophyll a</name>
        <dbReference type="ChEBI" id="CHEBI:58416"/>
        <label>1</label>
    </ligand>
</feature>
<evidence type="ECO:0000256" key="1">
    <source>
        <dbReference type="ARBA" id="ARBA00004229"/>
    </source>
</evidence>
<dbReference type="GO" id="GO:0016020">
    <property type="term" value="C:membrane"/>
    <property type="evidence" value="ECO:0007669"/>
    <property type="project" value="InterPro"/>
</dbReference>
<keyword evidence="5" id="KW-0148">Chlorophyll</keyword>
<feature type="binding site" description="axial binding residue" evidence="5">
    <location>
        <position position="61"/>
    </location>
    <ligand>
        <name>chlorophyll b</name>
        <dbReference type="ChEBI" id="CHEBI:61721"/>
        <label>1</label>
    </ligand>
    <ligandPart>
        <name>Mg</name>
        <dbReference type="ChEBI" id="CHEBI:25107"/>
    </ligandPart>
</feature>
<evidence type="ECO:0000256" key="2">
    <source>
        <dbReference type="ARBA" id="ARBA00022528"/>
    </source>
</evidence>
<dbReference type="AlphaFoldDB" id="A0A7S3ZA92"/>
<keyword evidence="2" id="KW-0150">Chloroplast</keyword>
<comment type="subcellular location">
    <subcellularLocation>
        <location evidence="1">Plastid</location>
        <location evidence="1">Chloroplast</location>
    </subcellularLocation>
</comment>
<dbReference type="InterPro" id="IPR001344">
    <property type="entry name" value="Chloro_AB-bd_pln"/>
</dbReference>
<evidence type="ECO:0000256" key="4">
    <source>
        <dbReference type="ARBA" id="ARBA00022640"/>
    </source>
</evidence>
<dbReference type="InterPro" id="IPR022796">
    <property type="entry name" value="Chloroa_b-bind"/>
</dbReference>
<dbReference type="Pfam" id="PF00504">
    <property type="entry name" value="Chloroa_b-bind"/>
    <property type="match status" value="1"/>
</dbReference>
<sequence>MAGDRGFDPLRFCGNKNLVKWYQEAELMNGRWSMAAVAGILFTDLLGKGPWWEAGAKEYFLDTKTLLVVEIVVMAVLEAARLEGFKKTGECGVLGSFPFDPLGMKSEEMKVKEVKNGRLAMLAFLGFCSQAAVTGMGPIEGLKAHIADPFHNNIYTSKVGNEFLLAVIVASAWPMYIAGKNAISGGEDEEFRPIPW</sequence>
<keyword evidence="4" id="KW-0934">Plastid</keyword>
<organism evidence="6">
    <name type="scientific">Lotharella globosa</name>
    <dbReference type="NCBI Taxonomy" id="91324"/>
    <lineage>
        <taxon>Eukaryota</taxon>
        <taxon>Sar</taxon>
        <taxon>Rhizaria</taxon>
        <taxon>Cercozoa</taxon>
        <taxon>Chlorarachniophyceae</taxon>
        <taxon>Lotharella</taxon>
    </lineage>
</organism>
<feature type="binding site" evidence="5">
    <location>
        <position position="113"/>
    </location>
    <ligand>
        <name>chlorophyll a</name>
        <dbReference type="ChEBI" id="CHEBI:58416"/>
        <label>1</label>
    </ligand>
</feature>
<feature type="binding site" evidence="5">
    <location>
        <position position="116"/>
    </location>
    <ligand>
        <name>chlorophyll a</name>
        <dbReference type="ChEBI" id="CHEBI:58416"/>
        <label>1</label>
    </ligand>
</feature>
<feature type="binding site" evidence="5">
    <location>
        <position position="130"/>
    </location>
    <ligand>
        <name>chlorophyll a</name>
        <dbReference type="ChEBI" id="CHEBI:58416"/>
        <label>1</label>
    </ligand>
</feature>
<feature type="binding site" evidence="5">
    <location>
        <position position="112"/>
    </location>
    <ligand>
        <name>chlorophyll a</name>
        <dbReference type="ChEBI" id="CHEBI:58416"/>
        <label>1</label>
    </ligand>
</feature>
<evidence type="ECO:0000256" key="3">
    <source>
        <dbReference type="ARBA" id="ARBA00022531"/>
    </source>
</evidence>
<dbReference type="GO" id="GO:0009507">
    <property type="term" value="C:chloroplast"/>
    <property type="evidence" value="ECO:0007669"/>
    <property type="project" value="UniProtKB-SubCell"/>
</dbReference>
<dbReference type="EMBL" id="HBIV01040685">
    <property type="protein sequence ID" value="CAE0677027.1"/>
    <property type="molecule type" value="Transcribed_RNA"/>
</dbReference>
<proteinExistence type="predicted"/>
<dbReference type="PANTHER" id="PTHR21649">
    <property type="entry name" value="CHLOROPHYLL A/B BINDING PROTEIN"/>
    <property type="match status" value="1"/>
</dbReference>
<dbReference type="GO" id="GO:0009765">
    <property type="term" value="P:photosynthesis, light harvesting"/>
    <property type="evidence" value="ECO:0007669"/>
    <property type="project" value="InterPro"/>
</dbReference>
<name>A0A7S3ZA92_9EUKA</name>
<feature type="binding site" description="axial binding residue" evidence="5">
    <location>
        <position position="31"/>
    </location>
    <ligand>
        <name>chlorophyll b</name>
        <dbReference type="ChEBI" id="CHEBI:61721"/>
        <label>1</label>
    </ligand>
    <ligandPart>
        <name>Mg</name>
        <dbReference type="ChEBI" id="CHEBI:25107"/>
    </ligandPart>
</feature>
<evidence type="ECO:0000256" key="5">
    <source>
        <dbReference type="PIRSR" id="PIRSR601344-1"/>
    </source>
</evidence>
<accession>A0A7S3ZA92</accession>
<gene>
    <name evidence="6" type="ORF">LGLO00237_LOCUS28806</name>
</gene>
<reference evidence="6" key="1">
    <citation type="submission" date="2021-01" db="EMBL/GenBank/DDBJ databases">
        <authorList>
            <person name="Corre E."/>
            <person name="Pelletier E."/>
            <person name="Niang G."/>
            <person name="Scheremetjew M."/>
            <person name="Finn R."/>
            <person name="Kale V."/>
            <person name="Holt S."/>
            <person name="Cochrane G."/>
            <person name="Meng A."/>
            <person name="Brown T."/>
            <person name="Cohen L."/>
        </authorList>
    </citation>
    <scope>NUCLEOTIDE SEQUENCE</scope>
    <source>
        <strain evidence="6">CCCM811</strain>
    </source>
</reference>
<keyword evidence="5" id="KW-0157">Chromophore</keyword>
<protein>
    <recommendedName>
        <fullName evidence="7">Chlorophyll a-b binding protein, chloroplastic</fullName>
    </recommendedName>
</protein>
<keyword evidence="3" id="KW-0602">Photosynthesis</keyword>